<gene>
    <name evidence="1" type="ORF">Me_995_000667</name>
</gene>
<reference evidence="1" key="1">
    <citation type="submission" date="2022-12" db="EMBL/GenBank/DDBJ databases">
        <authorList>
            <consortium name="Asia Pacific Centre for Animal Health"/>
            <person name="Klose S.M."/>
            <person name="Legione A.R."/>
            <person name="Monotti I."/>
            <person name="Bushell R."/>
            <person name="Marenda M.S."/>
            <person name="Sugiyama T."/>
            <person name="Browning G.F."/>
            <person name="Vaz P.K."/>
        </authorList>
    </citation>
    <scope>NUCLEOTIDE SEQUENCE</scope>
    <source>
        <strain evidence="1">Felid995</strain>
    </source>
</reference>
<name>A0ACD4PIV9_9BACT</name>
<accession>A0ACD4PIV9</accession>
<evidence type="ECO:0000313" key="1">
    <source>
        <dbReference type="EMBL" id="WBP84033.1"/>
    </source>
</evidence>
<dbReference type="Proteomes" id="UP001213039">
    <property type="component" value="Chromosome"/>
</dbReference>
<keyword evidence="2" id="KW-1185">Reference proteome</keyword>
<protein>
    <submittedName>
        <fullName evidence="1">Uncharacterized protein</fullName>
    </submittedName>
</protein>
<sequence length="190" mass="21666">MIIVNNISNFYKNSSIIFVNSEVKIERQITMNDLVFFVNSKNEVHSINIQNNDKYEIKNKKYYIDDLNNLSEVLKVIKENNLVVNDSKKFVYKKITKRREHPESNKLFIITLFDGEKEVEIVTNTLDSLEGKVIVVANLGATTFDGTEILKGKVMGVESPGMVVSYKTLGLENEGLIFGSEDEIGKEFIF</sequence>
<evidence type="ECO:0000313" key="2">
    <source>
        <dbReference type="Proteomes" id="UP001213039"/>
    </source>
</evidence>
<proteinExistence type="predicted"/>
<dbReference type="EMBL" id="CP114370">
    <property type="protein sequence ID" value="WBP84033.1"/>
    <property type="molecule type" value="Genomic_DNA"/>
</dbReference>
<organism evidence="1 2">
    <name type="scientific">Mycoplasmopsis edwardii</name>
    <dbReference type="NCBI Taxonomy" id="53558"/>
    <lineage>
        <taxon>Bacteria</taxon>
        <taxon>Bacillati</taxon>
        <taxon>Mycoplasmatota</taxon>
        <taxon>Mycoplasmoidales</taxon>
        <taxon>Metamycoplasmataceae</taxon>
        <taxon>Mycoplasmopsis</taxon>
    </lineage>
</organism>